<organism evidence="5 6">
    <name type="scientific">Azospirillum rugosum</name>
    <dbReference type="NCBI Taxonomy" id="416170"/>
    <lineage>
        <taxon>Bacteria</taxon>
        <taxon>Pseudomonadati</taxon>
        <taxon>Pseudomonadota</taxon>
        <taxon>Alphaproteobacteria</taxon>
        <taxon>Rhodospirillales</taxon>
        <taxon>Azospirillaceae</taxon>
        <taxon>Azospirillum</taxon>
    </lineage>
</organism>
<dbReference type="SUPFAM" id="SSF52172">
    <property type="entry name" value="CheY-like"/>
    <property type="match status" value="1"/>
</dbReference>
<dbReference type="InterPro" id="IPR001789">
    <property type="entry name" value="Sig_transdc_resp-reg_receiver"/>
</dbReference>
<reference evidence="5 6" key="1">
    <citation type="submission" date="2021-03" db="EMBL/GenBank/DDBJ databases">
        <title>Genomic Encyclopedia of Type Strains, Phase III (KMG-III): the genomes of soil and plant-associated and newly described type strains.</title>
        <authorList>
            <person name="Whitman W."/>
        </authorList>
    </citation>
    <scope>NUCLEOTIDE SEQUENCE [LARGE SCALE GENOMIC DNA]</scope>
    <source>
        <strain evidence="5 6">IMMIB AFH-6</strain>
    </source>
</reference>
<dbReference type="PANTHER" id="PTHR45566:SF1">
    <property type="entry name" value="HTH-TYPE TRANSCRIPTIONAL REGULATOR YHJB-RELATED"/>
    <property type="match status" value="1"/>
</dbReference>
<keyword evidence="1 5" id="KW-0238">DNA-binding</keyword>
<accession>A0ABS4SHM6</accession>
<dbReference type="Pfam" id="PF00196">
    <property type="entry name" value="GerE"/>
    <property type="match status" value="1"/>
</dbReference>
<evidence type="ECO:0000256" key="2">
    <source>
        <dbReference type="PROSITE-ProRule" id="PRU00169"/>
    </source>
</evidence>
<name>A0ABS4SHM6_9PROT</name>
<protein>
    <submittedName>
        <fullName evidence="5">DNA-binding NarL/FixJ family response regulator</fullName>
    </submittedName>
</protein>
<sequence>MVENQPSQAKLTILFADENSLTRDCFALSIGALDSGITVHAVPSLDDARQLARQFSRIDAILCNFGSGRDVRPIMPQAIQEAVAAFQDIPLIVISDSDDIVTILECLRTGVRGYIVSSLGLGVALEAIRLVVAGGTFIPASSLNKLAPMPMQTVKGPDGHADMDNIGGLTPREMAVLNCLREGKSNKIIAYKLGMCENTAKAHVRNVLKKLGATNRTEAAYLAHTRFSSPTNIANG</sequence>
<feature type="domain" description="Response regulatory" evidence="4">
    <location>
        <begin position="12"/>
        <end position="132"/>
    </location>
</feature>
<dbReference type="PANTHER" id="PTHR45566">
    <property type="entry name" value="HTH-TYPE TRANSCRIPTIONAL REGULATOR YHJB-RELATED"/>
    <property type="match status" value="1"/>
</dbReference>
<proteinExistence type="predicted"/>
<dbReference type="SMART" id="SM00421">
    <property type="entry name" value="HTH_LUXR"/>
    <property type="match status" value="1"/>
</dbReference>
<dbReference type="InterPro" id="IPR016032">
    <property type="entry name" value="Sig_transdc_resp-reg_C-effctor"/>
</dbReference>
<dbReference type="Gene3D" id="3.40.50.2300">
    <property type="match status" value="1"/>
</dbReference>
<dbReference type="GO" id="GO:0003677">
    <property type="term" value="F:DNA binding"/>
    <property type="evidence" value="ECO:0007669"/>
    <property type="project" value="UniProtKB-KW"/>
</dbReference>
<gene>
    <name evidence="5" type="ORF">J2851_001176</name>
</gene>
<dbReference type="InterPro" id="IPR000792">
    <property type="entry name" value="Tscrpt_reg_LuxR_C"/>
</dbReference>
<dbReference type="InterPro" id="IPR051015">
    <property type="entry name" value="EvgA-like"/>
</dbReference>
<keyword evidence="6" id="KW-1185">Reference proteome</keyword>
<feature type="domain" description="HTH luxR-type" evidence="3">
    <location>
        <begin position="162"/>
        <end position="227"/>
    </location>
</feature>
<comment type="caution">
    <text evidence="2">Lacks conserved residue(s) required for the propagation of feature annotation.</text>
</comment>
<dbReference type="CDD" id="cd06170">
    <property type="entry name" value="LuxR_C_like"/>
    <property type="match status" value="1"/>
</dbReference>
<dbReference type="PRINTS" id="PR00038">
    <property type="entry name" value="HTHLUXR"/>
</dbReference>
<dbReference type="PROSITE" id="PS50043">
    <property type="entry name" value="HTH_LUXR_2"/>
    <property type="match status" value="1"/>
</dbReference>
<comment type="caution">
    <text evidence="5">The sequence shown here is derived from an EMBL/GenBank/DDBJ whole genome shotgun (WGS) entry which is preliminary data.</text>
</comment>
<evidence type="ECO:0000259" key="3">
    <source>
        <dbReference type="PROSITE" id="PS50043"/>
    </source>
</evidence>
<dbReference type="SUPFAM" id="SSF46894">
    <property type="entry name" value="C-terminal effector domain of the bipartite response regulators"/>
    <property type="match status" value="1"/>
</dbReference>
<dbReference type="Proteomes" id="UP000781958">
    <property type="component" value="Unassembled WGS sequence"/>
</dbReference>
<dbReference type="CDD" id="cd00156">
    <property type="entry name" value="REC"/>
    <property type="match status" value="1"/>
</dbReference>
<evidence type="ECO:0000256" key="1">
    <source>
        <dbReference type="ARBA" id="ARBA00023125"/>
    </source>
</evidence>
<dbReference type="PROSITE" id="PS50110">
    <property type="entry name" value="RESPONSE_REGULATORY"/>
    <property type="match status" value="1"/>
</dbReference>
<evidence type="ECO:0000313" key="5">
    <source>
        <dbReference type="EMBL" id="MBP2291427.1"/>
    </source>
</evidence>
<dbReference type="EMBL" id="JAGINP010000003">
    <property type="protein sequence ID" value="MBP2291427.1"/>
    <property type="molecule type" value="Genomic_DNA"/>
</dbReference>
<dbReference type="RefSeq" id="WP_209764883.1">
    <property type="nucleotide sequence ID" value="NZ_JAGINP010000003.1"/>
</dbReference>
<evidence type="ECO:0000313" key="6">
    <source>
        <dbReference type="Proteomes" id="UP000781958"/>
    </source>
</evidence>
<evidence type="ECO:0000259" key="4">
    <source>
        <dbReference type="PROSITE" id="PS50110"/>
    </source>
</evidence>
<dbReference type="InterPro" id="IPR011006">
    <property type="entry name" value="CheY-like_superfamily"/>
</dbReference>